<name>A0A8J5Z5H1_9ROSI</name>
<feature type="region of interest" description="Disordered" evidence="1">
    <location>
        <begin position="13"/>
        <end position="45"/>
    </location>
</feature>
<evidence type="ECO:0000259" key="2">
    <source>
        <dbReference type="PROSITE" id="PS50858"/>
    </source>
</evidence>
<keyword evidence="4" id="KW-1185">Reference proteome</keyword>
<dbReference type="Pfam" id="PF03909">
    <property type="entry name" value="BSD"/>
    <property type="match status" value="1"/>
</dbReference>
<dbReference type="InterPro" id="IPR005607">
    <property type="entry name" value="BSD_dom"/>
</dbReference>
<evidence type="ECO:0000256" key="1">
    <source>
        <dbReference type="SAM" id="MobiDB-lite"/>
    </source>
</evidence>
<reference evidence="3 4" key="1">
    <citation type="journal article" date="2021" name="bioRxiv">
        <title>The Gossypium anomalum genome as a resource for cotton improvement and evolutionary analysis of hybrid incompatibility.</title>
        <authorList>
            <person name="Grover C.E."/>
            <person name="Yuan D."/>
            <person name="Arick M.A."/>
            <person name="Miller E.R."/>
            <person name="Hu G."/>
            <person name="Peterson D.G."/>
            <person name="Wendel J.F."/>
            <person name="Udall J.A."/>
        </authorList>
    </citation>
    <scope>NUCLEOTIDE SEQUENCE [LARGE SCALE GENOMIC DNA]</scope>
    <source>
        <strain evidence="3">JFW-Udall</strain>
        <tissue evidence="3">Leaf</tissue>
    </source>
</reference>
<dbReference type="OrthoDB" id="2021158at2759"/>
<feature type="compositionally biased region" description="Polar residues" evidence="1">
    <location>
        <begin position="354"/>
        <end position="369"/>
    </location>
</feature>
<dbReference type="InterPro" id="IPR035925">
    <property type="entry name" value="BSD_dom_sf"/>
</dbReference>
<feature type="compositionally biased region" description="Low complexity" evidence="1">
    <location>
        <begin position="36"/>
        <end position="45"/>
    </location>
</feature>
<feature type="domain" description="BSD" evidence="2">
    <location>
        <begin position="204"/>
        <end position="259"/>
    </location>
</feature>
<dbReference type="PANTHER" id="PTHR31923:SF27">
    <property type="entry name" value="BSD DOMAIN-CONTAINING PROTEIN"/>
    <property type="match status" value="1"/>
</dbReference>
<dbReference type="PANTHER" id="PTHR31923">
    <property type="entry name" value="BSD DOMAIN-CONTAINING PROTEIN"/>
    <property type="match status" value="1"/>
</dbReference>
<dbReference type="SUPFAM" id="SSF140383">
    <property type="entry name" value="BSD domain-like"/>
    <property type="match status" value="1"/>
</dbReference>
<dbReference type="Proteomes" id="UP000701853">
    <property type="component" value="Chromosome 6"/>
</dbReference>
<feature type="compositionally biased region" description="Acidic residues" evidence="1">
    <location>
        <begin position="15"/>
        <end position="31"/>
    </location>
</feature>
<evidence type="ECO:0000313" key="4">
    <source>
        <dbReference type="Proteomes" id="UP000701853"/>
    </source>
</evidence>
<proteinExistence type="predicted"/>
<feature type="region of interest" description="Disordered" evidence="1">
    <location>
        <begin position="354"/>
        <end position="377"/>
    </location>
</feature>
<dbReference type="AlphaFoldDB" id="A0A8J5Z5H1"/>
<dbReference type="PROSITE" id="PS50858">
    <property type="entry name" value="BSD"/>
    <property type="match status" value="1"/>
</dbReference>
<evidence type="ECO:0000313" key="3">
    <source>
        <dbReference type="EMBL" id="KAG8491956.1"/>
    </source>
</evidence>
<accession>A0A8J5Z5H1</accession>
<dbReference type="SMART" id="SM00751">
    <property type="entry name" value="BSD"/>
    <property type="match status" value="1"/>
</dbReference>
<dbReference type="Gene3D" id="1.10.3970.10">
    <property type="entry name" value="BSD domain"/>
    <property type="match status" value="1"/>
</dbReference>
<sequence>MSWLARSLANSLLLNEEDDNESASSVDEENDVATHQSQSSSLPLRQSLELEETQSLQQHSLSPQQIAELQSRGVKEDLTELKQTLTRQLWGVASFLAPPPSPPTQSDRRLDDVSFSNLNRVEPSGSVAFEGAEIGGRLLKMAVAEDFPFGSGENEEENGRENENEDEELDQVFNAVGLTDEVLTFARNIAHHPETWLDFPLDPDEDLDDFDMSVAQQEHTMAIEHLAPRLAALRFELCPCHINDGYFWKVYFVLLHSRLNKHDAEVLSTPQCAEYVGKEFLPVLVFFLSNYSLHPFKKVTVMEARTLWMKELQKQTKRETDWYGRSTSHIGGSSSTLHNDLIPSSSSYFALETTSPRTYTSEPTSSITTDYEEKHPLESTEMPVIDKSVIEEHPVSSTEDKASSKITIPTFEDDDIDWPEDDDSEFGGYGGAAICVKNEEDISFSDLEDVDYSITPTKSKLVSKGFETSKT</sequence>
<protein>
    <recommendedName>
        <fullName evidence="2">BSD domain-containing protein</fullName>
    </recommendedName>
</protein>
<dbReference type="EMBL" id="JAHUZN010000006">
    <property type="protein sequence ID" value="KAG8491956.1"/>
    <property type="molecule type" value="Genomic_DNA"/>
</dbReference>
<comment type="caution">
    <text evidence="3">The sequence shown here is derived from an EMBL/GenBank/DDBJ whole genome shotgun (WGS) entry which is preliminary data.</text>
</comment>
<gene>
    <name evidence="3" type="ORF">CXB51_015267</name>
</gene>
<organism evidence="3 4">
    <name type="scientific">Gossypium anomalum</name>
    <dbReference type="NCBI Taxonomy" id="47600"/>
    <lineage>
        <taxon>Eukaryota</taxon>
        <taxon>Viridiplantae</taxon>
        <taxon>Streptophyta</taxon>
        <taxon>Embryophyta</taxon>
        <taxon>Tracheophyta</taxon>
        <taxon>Spermatophyta</taxon>
        <taxon>Magnoliopsida</taxon>
        <taxon>eudicotyledons</taxon>
        <taxon>Gunneridae</taxon>
        <taxon>Pentapetalae</taxon>
        <taxon>rosids</taxon>
        <taxon>malvids</taxon>
        <taxon>Malvales</taxon>
        <taxon>Malvaceae</taxon>
        <taxon>Malvoideae</taxon>
        <taxon>Gossypium</taxon>
    </lineage>
</organism>